<comment type="caution">
    <text evidence="3">The sequence shown here is derived from an EMBL/GenBank/DDBJ whole genome shotgun (WGS) entry which is preliminary data.</text>
</comment>
<dbReference type="Proteomes" id="UP001597145">
    <property type="component" value="Unassembled WGS sequence"/>
</dbReference>
<name>A0ABW4FHU9_9PSEU</name>
<feature type="domain" description="DUF7168" evidence="2">
    <location>
        <begin position="72"/>
        <end position="173"/>
    </location>
</feature>
<organism evidence="3 4">
    <name type="scientific">Pseudonocardia aurantiaca</name>
    <dbReference type="NCBI Taxonomy" id="75290"/>
    <lineage>
        <taxon>Bacteria</taxon>
        <taxon>Bacillati</taxon>
        <taxon>Actinomycetota</taxon>
        <taxon>Actinomycetes</taxon>
        <taxon>Pseudonocardiales</taxon>
        <taxon>Pseudonocardiaceae</taxon>
        <taxon>Pseudonocardia</taxon>
    </lineage>
</organism>
<reference evidence="4" key="1">
    <citation type="journal article" date="2019" name="Int. J. Syst. Evol. Microbiol.">
        <title>The Global Catalogue of Microorganisms (GCM) 10K type strain sequencing project: providing services to taxonomists for standard genome sequencing and annotation.</title>
        <authorList>
            <consortium name="The Broad Institute Genomics Platform"/>
            <consortium name="The Broad Institute Genome Sequencing Center for Infectious Disease"/>
            <person name="Wu L."/>
            <person name="Ma J."/>
        </authorList>
    </citation>
    <scope>NUCLEOTIDE SEQUENCE [LARGE SCALE GENOMIC DNA]</scope>
    <source>
        <strain evidence="4">JCM 12165</strain>
    </source>
</reference>
<gene>
    <name evidence="3" type="ORF">ACFSCY_10315</name>
</gene>
<feature type="domain" description="DUF2786" evidence="1">
    <location>
        <begin position="6"/>
        <end position="42"/>
    </location>
</feature>
<evidence type="ECO:0000313" key="3">
    <source>
        <dbReference type="EMBL" id="MFD1529835.1"/>
    </source>
</evidence>
<dbReference type="RefSeq" id="WP_343975974.1">
    <property type="nucleotide sequence ID" value="NZ_BAAAJG010000008.1"/>
</dbReference>
<evidence type="ECO:0000259" key="1">
    <source>
        <dbReference type="Pfam" id="PF10979"/>
    </source>
</evidence>
<proteinExistence type="predicted"/>
<dbReference type="InterPro" id="IPR055592">
    <property type="entry name" value="DUF7168"/>
</dbReference>
<keyword evidence="4" id="KW-1185">Reference proteome</keyword>
<dbReference type="InterPro" id="IPR024498">
    <property type="entry name" value="DUF2786"/>
</dbReference>
<accession>A0ABW4FHU9</accession>
<evidence type="ECO:0000259" key="2">
    <source>
        <dbReference type="Pfam" id="PF23771"/>
    </source>
</evidence>
<protein>
    <submittedName>
        <fullName evidence="3">DUF2786 domain-containing protein</fullName>
    </submittedName>
</protein>
<dbReference type="EMBL" id="JBHUCP010000006">
    <property type="protein sequence ID" value="MFD1529835.1"/>
    <property type="molecule type" value="Genomic_DNA"/>
</dbReference>
<sequence>MGVDKLATVRKLLAKAEGAATDAEAESYTAKAVELMARHGIDAALLAAAQPGRDEIGPLRVPLRDPYSAGKARLLGWTAAALGCRWVMHPAQGGRVAAVTVFGHAADRERVELLYTSLQLQATSQLVRLRPPLPGESVAAYRRSWLYGFAAEVHRRLVAAEGAAAEQAAERAAAGTTQPAHGQPVALVLAGRTERVESAFASAFPRLATARRTVLTGSGYAAGALAGERAELGRPAHVGGERRRAVRA</sequence>
<dbReference type="Pfam" id="PF10979">
    <property type="entry name" value="DUF2786"/>
    <property type="match status" value="1"/>
</dbReference>
<evidence type="ECO:0000313" key="4">
    <source>
        <dbReference type="Proteomes" id="UP001597145"/>
    </source>
</evidence>
<dbReference type="Pfam" id="PF23771">
    <property type="entry name" value="DUF7168"/>
    <property type="match status" value="1"/>
</dbReference>